<evidence type="ECO:0000256" key="1">
    <source>
        <dbReference type="SAM" id="Phobius"/>
    </source>
</evidence>
<keyword evidence="1" id="KW-0472">Membrane</keyword>
<feature type="transmembrane region" description="Helical" evidence="1">
    <location>
        <begin position="53"/>
        <end position="78"/>
    </location>
</feature>
<feature type="transmembrane region" description="Helical" evidence="1">
    <location>
        <begin position="90"/>
        <end position="110"/>
    </location>
</feature>
<dbReference type="AlphaFoldDB" id="A0A6C0C9Y6"/>
<sequence length="203" mass="23975">MENITHTDRYFDRDNIVEVTCDAIKKYDGSYISYLGFRLFSVPCDNYARNYNIAVFIMFLIILYQLLVFCGITYVFFHNQQTFDERTYKMIIYVILALFLSSIFCDVYSLSSDRGIAIFYGNKIYDISGKVYVAHNKYDINTVVYEAKFNDDISLSRIICDGTHFRGGRDEYFFGQMFKINKCDPIGYNKIRYCDFNIYCHCD</sequence>
<accession>A0A6C0C9Y6</accession>
<evidence type="ECO:0000313" key="2">
    <source>
        <dbReference type="EMBL" id="QHT00479.1"/>
    </source>
</evidence>
<organism evidence="2">
    <name type="scientific">viral metagenome</name>
    <dbReference type="NCBI Taxonomy" id="1070528"/>
    <lineage>
        <taxon>unclassified sequences</taxon>
        <taxon>metagenomes</taxon>
        <taxon>organismal metagenomes</taxon>
    </lineage>
</organism>
<keyword evidence="1" id="KW-0812">Transmembrane</keyword>
<reference evidence="2" key="1">
    <citation type="journal article" date="2020" name="Nature">
        <title>Giant virus diversity and host interactions through global metagenomics.</title>
        <authorList>
            <person name="Schulz F."/>
            <person name="Roux S."/>
            <person name="Paez-Espino D."/>
            <person name="Jungbluth S."/>
            <person name="Walsh D.A."/>
            <person name="Denef V.J."/>
            <person name="McMahon K.D."/>
            <person name="Konstantinidis K.T."/>
            <person name="Eloe-Fadrosh E.A."/>
            <person name="Kyrpides N.C."/>
            <person name="Woyke T."/>
        </authorList>
    </citation>
    <scope>NUCLEOTIDE SEQUENCE</scope>
    <source>
        <strain evidence="2">GVMAG-M-3300020192-26</strain>
    </source>
</reference>
<name>A0A6C0C9Y6_9ZZZZ</name>
<dbReference type="EMBL" id="MN739355">
    <property type="protein sequence ID" value="QHT00479.1"/>
    <property type="molecule type" value="Genomic_DNA"/>
</dbReference>
<keyword evidence="1" id="KW-1133">Transmembrane helix</keyword>
<protein>
    <submittedName>
        <fullName evidence="2">Uncharacterized protein</fullName>
    </submittedName>
</protein>
<proteinExistence type="predicted"/>